<name>A0A0D0KTT7_AGRTU</name>
<comment type="caution">
    <text evidence="2">The sequence shown here is derived from an EMBL/GenBank/DDBJ whole genome shotgun (WGS) entry which is preliminary data.</text>
</comment>
<gene>
    <name evidence="2" type="ORF">RU07_11565</name>
</gene>
<evidence type="ECO:0000313" key="3">
    <source>
        <dbReference type="Proteomes" id="UP000035017"/>
    </source>
</evidence>
<reference evidence="2 3" key="1">
    <citation type="submission" date="2014-12" db="EMBL/GenBank/DDBJ databases">
        <title>16Stimator: statistical estimation of ribosomal gene copy numbers from draft genome assemblies.</title>
        <authorList>
            <person name="Perisin M.A."/>
            <person name="Vetter M."/>
            <person name="Gilbert J.A."/>
            <person name="Bergelson J."/>
        </authorList>
    </citation>
    <scope>NUCLEOTIDE SEQUENCE [LARGE SCALE GENOMIC DNA]</scope>
    <source>
        <strain evidence="2 3">MEJ076</strain>
    </source>
</reference>
<dbReference type="CDD" id="cd07302">
    <property type="entry name" value="CHD"/>
    <property type="match status" value="1"/>
</dbReference>
<organism evidence="2 3">
    <name type="scientific">Agrobacterium tumefaciens</name>
    <dbReference type="NCBI Taxonomy" id="358"/>
    <lineage>
        <taxon>Bacteria</taxon>
        <taxon>Pseudomonadati</taxon>
        <taxon>Pseudomonadota</taxon>
        <taxon>Alphaproteobacteria</taxon>
        <taxon>Hyphomicrobiales</taxon>
        <taxon>Rhizobiaceae</taxon>
        <taxon>Rhizobium/Agrobacterium group</taxon>
        <taxon>Agrobacterium</taxon>
        <taxon>Agrobacterium tumefaciens complex</taxon>
    </lineage>
</organism>
<dbReference type="EMBL" id="JXQV01000009">
    <property type="protein sequence ID" value="KIQ03261.1"/>
    <property type="molecule type" value="Genomic_DNA"/>
</dbReference>
<dbReference type="PANTHER" id="PTHR43081:SF11">
    <property type="entry name" value="BLR2264 PROTEIN"/>
    <property type="match status" value="1"/>
</dbReference>
<evidence type="ECO:0000259" key="1">
    <source>
        <dbReference type="PROSITE" id="PS50125"/>
    </source>
</evidence>
<dbReference type="SUPFAM" id="SSF55073">
    <property type="entry name" value="Nucleotide cyclase"/>
    <property type="match status" value="1"/>
</dbReference>
<dbReference type="Pfam" id="PF00211">
    <property type="entry name" value="Guanylate_cyc"/>
    <property type="match status" value="1"/>
</dbReference>
<proteinExistence type="predicted"/>
<dbReference type="InterPro" id="IPR050697">
    <property type="entry name" value="Adenylyl/Guanylyl_Cyclase_3/4"/>
</dbReference>
<dbReference type="PROSITE" id="PS50125">
    <property type="entry name" value="GUANYLATE_CYCLASE_2"/>
    <property type="match status" value="1"/>
</dbReference>
<dbReference type="Gene3D" id="3.30.70.1230">
    <property type="entry name" value="Nucleotide cyclase"/>
    <property type="match status" value="1"/>
</dbReference>
<dbReference type="GO" id="GO:0035556">
    <property type="term" value="P:intracellular signal transduction"/>
    <property type="evidence" value="ECO:0007669"/>
    <property type="project" value="InterPro"/>
</dbReference>
<protein>
    <submittedName>
        <fullName evidence="2">Adenylate cyclase</fullName>
    </submittedName>
</protein>
<dbReference type="PANTHER" id="PTHR43081">
    <property type="entry name" value="ADENYLATE CYCLASE, TERMINAL-DIFFERENTIATION SPECIFIC-RELATED"/>
    <property type="match status" value="1"/>
</dbReference>
<dbReference type="SMART" id="SM00044">
    <property type="entry name" value="CYCc"/>
    <property type="match status" value="1"/>
</dbReference>
<dbReference type="InterPro" id="IPR001054">
    <property type="entry name" value="A/G_cyclase"/>
</dbReference>
<evidence type="ECO:0000313" key="2">
    <source>
        <dbReference type="EMBL" id="KIQ03261.1"/>
    </source>
</evidence>
<dbReference type="GO" id="GO:0004016">
    <property type="term" value="F:adenylate cyclase activity"/>
    <property type="evidence" value="ECO:0007669"/>
    <property type="project" value="UniProtKB-ARBA"/>
</dbReference>
<dbReference type="Proteomes" id="UP000035017">
    <property type="component" value="Unassembled WGS sequence"/>
</dbReference>
<accession>A0A0D0KTT7</accession>
<dbReference type="AlphaFoldDB" id="A0A0D0KTT7"/>
<sequence>MGLLPSMIQQSSLSEILLWLSQQGYEGIEEEKLLSGFCTRCNEVGISISSALVLMDTLHPDFEGHAFRWDSGDVAASSSVYDFTDDGKAREDWESSVFFHLIKENSNEARHRFFEGGRSTFRKLNDMMEAGHTDYLATIHRFTDRGSVGEMNAFYSHWLTRHAEGFHDDELAALRMLLPTLALAFKTACCMRIISTISDVYLGRDAGRKVISGTITRGEVEKIDAVLWFSDLRDFTGISERAEPDQIIPFLNDYAGVVIDAIHAHGGSVLKLIGDGILAIFRDADQRSGCAAALAAEITLRTNLTVLNHRRKQEGLPITDVYLGLHVGEVFYGNIGSRNRLDFTVVGPAVNVVSRISGLCSSVGRDTVMSREFMLMCPDDMRGLMVSIGRYALRGFARAHELFTIDPEMS</sequence>
<dbReference type="GO" id="GO:0006171">
    <property type="term" value="P:cAMP biosynthetic process"/>
    <property type="evidence" value="ECO:0007669"/>
    <property type="project" value="TreeGrafter"/>
</dbReference>
<dbReference type="InterPro" id="IPR029787">
    <property type="entry name" value="Nucleotide_cyclase"/>
</dbReference>
<feature type="domain" description="Guanylate cyclase" evidence="1">
    <location>
        <begin position="226"/>
        <end position="357"/>
    </location>
</feature>